<evidence type="ECO:0000313" key="3">
    <source>
        <dbReference type="Proteomes" id="UP000307790"/>
    </source>
</evidence>
<dbReference type="EMBL" id="VCBC01000008">
    <property type="protein sequence ID" value="TLU65107.1"/>
    <property type="molecule type" value="Genomic_DNA"/>
</dbReference>
<proteinExistence type="predicted"/>
<dbReference type="NCBIfam" id="TIGR04565">
    <property type="entry name" value="OMP_myx_plus"/>
    <property type="match status" value="1"/>
</dbReference>
<protein>
    <submittedName>
        <fullName evidence="2">Outer membrane beta-barrel domain-containing protein</fullName>
    </submittedName>
</protein>
<name>A0A5R9IM16_9GAMM</name>
<dbReference type="RefSeq" id="WP_138319777.1">
    <property type="nucleotide sequence ID" value="NZ_VCBC01000008.1"/>
</dbReference>
<evidence type="ECO:0000313" key="2">
    <source>
        <dbReference type="EMBL" id="TLU65107.1"/>
    </source>
</evidence>
<keyword evidence="1" id="KW-0732">Signal</keyword>
<keyword evidence="3" id="KW-1185">Reference proteome</keyword>
<dbReference type="InterPro" id="IPR030820">
    <property type="entry name" value="OMP_myx_plus_Proteobacteria"/>
</dbReference>
<reference evidence="2 3" key="1">
    <citation type="submission" date="2019-05" db="EMBL/GenBank/DDBJ databases">
        <title>Genome sequences of Thalassotalea litorea 1K03283.</title>
        <authorList>
            <person name="Zhang D."/>
        </authorList>
    </citation>
    <scope>NUCLEOTIDE SEQUENCE [LARGE SCALE GENOMIC DNA]</scope>
    <source>
        <strain evidence="2 3">MCCC 1K03283</strain>
    </source>
</reference>
<feature type="chain" id="PRO_5024296464" evidence="1">
    <location>
        <begin position="28"/>
        <end position="195"/>
    </location>
</feature>
<evidence type="ECO:0000256" key="1">
    <source>
        <dbReference type="SAM" id="SignalP"/>
    </source>
</evidence>
<feature type="signal peptide" evidence="1">
    <location>
        <begin position="1"/>
        <end position="27"/>
    </location>
</feature>
<gene>
    <name evidence="2" type="ORF">FE810_09275</name>
</gene>
<comment type="caution">
    <text evidence="2">The sequence shown here is derived from an EMBL/GenBank/DDBJ whole genome shotgun (WGS) entry which is preliminary data.</text>
</comment>
<sequence length="195" mass="21404">MDTFKSKLIQLTLATALTAAAMSSANAEEDVEQTVIDPVIGQPTIEMHSKDFEVTGFLGLAGVDQVTTNGMFGARFAFHITENVFAEASYSVTGHASSVTYYDAVMGYQFPGQLFLSQNYRYNTATYVVFGAGKSDFEKRGSLNTIVGGGGYRVMITDDFNVKFDLRGHLHHEIKANPDQWAIDFEATVGIGYYF</sequence>
<dbReference type="Proteomes" id="UP000307790">
    <property type="component" value="Unassembled WGS sequence"/>
</dbReference>
<accession>A0A5R9IM16</accession>
<organism evidence="2 3">
    <name type="scientific">Thalassotalea litorea</name>
    <dbReference type="NCBI Taxonomy" id="2020715"/>
    <lineage>
        <taxon>Bacteria</taxon>
        <taxon>Pseudomonadati</taxon>
        <taxon>Pseudomonadota</taxon>
        <taxon>Gammaproteobacteria</taxon>
        <taxon>Alteromonadales</taxon>
        <taxon>Colwelliaceae</taxon>
        <taxon>Thalassotalea</taxon>
    </lineage>
</organism>
<dbReference type="Gene3D" id="2.40.160.20">
    <property type="match status" value="1"/>
</dbReference>
<dbReference type="OrthoDB" id="9150045at2"/>
<dbReference type="AlphaFoldDB" id="A0A5R9IM16"/>